<keyword evidence="2" id="KW-0472">Membrane</keyword>
<feature type="region of interest" description="Disordered" evidence="1">
    <location>
        <begin position="52"/>
        <end position="73"/>
    </location>
</feature>
<dbReference type="Proteomes" id="UP001430377">
    <property type="component" value="Unassembled WGS sequence"/>
</dbReference>
<evidence type="ECO:0000256" key="2">
    <source>
        <dbReference type="SAM" id="Phobius"/>
    </source>
</evidence>
<organism evidence="3 4">
    <name type="scientific">Haloarcula rubra</name>
    <dbReference type="NCBI Taxonomy" id="2487747"/>
    <lineage>
        <taxon>Archaea</taxon>
        <taxon>Methanobacteriati</taxon>
        <taxon>Methanobacteriota</taxon>
        <taxon>Stenosarchaea group</taxon>
        <taxon>Halobacteria</taxon>
        <taxon>Halobacteriales</taxon>
        <taxon>Haloarculaceae</taxon>
        <taxon>Haloarcula</taxon>
    </lineage>
</organism>
<dbReference type="RefSeq" id="WP_220618678.1">
    <property type="nucleotide sequence ID" value="NZ_RKLR01000004.1"/>
</dbReference>
<dbReference type="AlphaFoldDB" id="A0AAW4PR43"/>
<keyword evidence="4" id="KW-1185">Reference proteome</keyword>
<evidence type="ECO:0000313" key="3">
    <source>
        <dbReference type="EMBL" id="MBX0323710.1"/>
    </source>
</evidence>
<evidence type="ECO:0000256" key="1">
    <source>
        <dbReference type="SAM" id="MobiDB-lite"/>
    </source>
</evidence>
<evidence type="ECO:0000313" key="4">
    <source>
        <dbReference type="Proteomes" id="UP001430377"/>
    </source>
</evidence>
<proteinExistence type="predicted"/>
<comment type="caution">
    <text evidence="3">The sequence shown here is derived from an EMBL/GenBank/DDBJ whole genome shotgun (WGS) entry which is preliminary data.</text>
</comment>
<dbReference type="EMBL" id="RKLR01000004">
    <property type="protein sequence ID" value="MBX0323710.1"/>
    <property type="molecule type" value="Genomic_DNA"/>
</dbReference>
<keyword evidence="2" id="KW-1133">Transmembrane helix</keyword>
<feature type="transmembrane region" description="Helical" evidence="2">
    <location>
        <begin position="24"/>
        <end position="43"/>
    </location>
</feature>
<protein>
    <submittedName>
        <fullName evidence="3">Uncharacterized protein</fullName>
    </submittedName>
</protein>
<name>A0AAW4PR43_9EURY</name>
<gene>
    <name evidence="3" type="ORF">EGH21_11795</name>
</gene>
<keyword evidence="2" id="KW-0812">Transmembrane</keyword>
<reference evidence="3 4" key="1">
    <citation type="submission" date="2021-06" db="EMBL/GenBank/DDBJ databases">
        <title>Halomicroarcula sp. a new haloarchaeum isolated from saline soil.</title>
        <authorList>
            <person name="Duran-Viseras A."/>
            <person name="Sanchez-Porro C."/>
            <person name="Ventosa A."/>
        </authorList>
    </citation>
    <scope>NUCLEOTIDE SEQUENCE [LARGE SCALE GENOMIC DNA]</scope>
    <source>
        <strain evidence="3 4">F13</strain>
    </source>
</reference>
<accession>A0AAW4PR43</accession>
<sequence length="73" mass="8524">MSTPNTYGTVKVYYGVERRDVFELVTMSLVVFTLGYWSAVALARWWTRRAEPTVAETPERPERRRSRPQTGSR</sequence>